<keyword evidence="3" id="KW-1185">Reference proteome</keyword>
<dbReference type="AlphaFoldDB" id="A0A453FM99"/>
<reference evidence="3" key="2">
    <citation type="journal article" date="2017" name="Nat. Plants">
        <title>The Aegilops tauschii genome reveals multiple impacts of transposons.</title>
        <authorList>
            <person name="Zhao G."/>
            <person name="Zou C."/>
            <person name="Li K."/>
            <person name="Wang K."/>
            <person name="Li T."/>
            <person name="Gao L."/>
            <person name="Zhang X."/>
            <person name="Wang H."/>
            <person name="Yang Z."/>
            <person name="Liu X."/>
            <person name="Jiang W."/>
            <person name="Mao L."/>
            <person name="Kong X."/>
            <person name="Jiao Y."/>
            <person name="Jia J."/>
        </authorList>
    </citation>
    <scope>NUCLEOTIDE SEQUENCE [LARGE SCALE GENOMIC DNA]</scope>
    <source>
        <strain evidence="3">cv. AL8/78</strain>
    </source>
</reference>
<reference evidence="2" key="3">
    <citation type="journal article" date="2017" name="Nature">
        <title>Genome sequence of the progenitor of the wheat D genome Aegilops tauschii.</title>
        <authorList>
            <person name="Luo M.C."/>
            <person name="Gu Y.Q."/>
            <person name="Puiu D."/>
            <person name="Wang H."/>
            <person name="Twardziok S.O."/>
            <person name="Deal K.R."/>
            <person name="Huo N."/>
            <person name="Zhu T."/>
            <person name="Wang L."/>
            <person name="Wang Y."/>
            <person name="McGuire P.E."/>
            <person name="Liu S."/>
            <person name="Long H."/>
            <person name="Ramasamy R.K."/>
            <person name="Rodriguez J.C."/>
            <person name="Van S.L."/>
            <person name="Yuan L."/>
            <person name="Wang Z."/>
            <person name="Xia Z."/>
            <person name="Xiao L."/>
            <person name="Anderson O.D."/>
            <person name="Ouyang S."/>
            <person name="Liang Y."/>
            <person name="Zimin A.V."/>
            <person name="Pertea G."/>
            <person name="Qi P."/>
            <person name="Bennetzen J.L."/>
            <person name="Dai X."/>
            <person name="Dawson M.W."/>
            <person name="Muller H.G."/>
            <person name="Kugler K."/>
            <person name="Rivarola-Duarte L."/>
            <person name="Spannagl M."/>
            <person name="Mayer K.F.X."/>
            <person name="Lu F.H."/>
            <person name="Bevan M.W."/>
            <person name="Leroy P."/>
            <person name="Li P."/>
            <person name="You F.M."/>
            <person name="Sun Q."/>
            <person name="Liu Z."/>
            <person name="Lyons E."/>
            <person name="Wicker T."/>
            <person name="Salzberg S.L."/>
            <person name="Devos K.M."/>
            <person name="Dvorak J."/>
        </authorList>
    </citation>
    <scope>NUCLEOTIDE SEQUENCE [LARGE SCALE GENOMIC DNA]</scope>
    <source>
        <strain evidence="2">cv. AL8/78</strain>
    </source>
</reference>
<feature type="region of interest" description="Disordered" evidence="1">
    <location>
        <begin position="83"/>
        <end position="102"/>
    </location>
</feature>
<sequence>HPTAQPRRVFASSDVFFSFLVAPDLRHQPQPATHPPTPRAPARPAVLPPHTARSTSPQIRLPPQPRSSAPPRLSPHLRSLHGLLRRRRQPHHRSPNLGFPRGRITPGGLRRCCRARGRCCGGGGWPSCAGSPRATAAGGRRSPMPGARPRWPG</sequence>
<organism evidence="2 3">
    <name type="scientific">Aegilops tauschii subsp. strangulata</name>
    <name type="common">Goatgrass</name>
    <dbReference type="NCBI Taxonomy" id="200361"/>
    <lineage>
        <taxon>Eukaryota</taxon>
        <taxon>Viridiplantae</taxon>
        <taxon>Streptophyta</taxon>
        <taxon>Embryophyta</taxon>
        <taxon>Tracheophyta</taxon>
        <taxon>Spermatophyta</taxon>
        <taxon>Magnoliopsida</taxon>
        <taxon>Liliopsida</taxon>
        <taxon>Poales</taxon>
        <taxon>Poaceae</taxon>
        <taxon>BOP clade</taxon>
        <taxon>Pooideae</taxon>
        <taxon>Triticodae</taxon>
        <taxon>Triticeae</taxon>
        <taxon>Triticinae</taxon>
        <taxon>Aegilops</taxon>
    </lineage>
</organism>
<evidence type="ECO:0000313" key="3">
    <source>
        <dbReference type="Proteomes" id="UP000015105"/>
    </source>
</evidence>
<dbReference type="EnsemblPlants" id="AET3Gv20721000.1">
    <property type="protein sequence ID" value="AET3Gv20721000.1"/>
    <property type="gene ID" value="AET3Gv20721000"/>
</dbReference>
<proteinExistence type="predicted"/>
<reference evidence="3" key="1">
    <citation type="journal article" date="2014" name="Science">
        <title>Ancient hybridizations among the ancestral genomes of bread wheat.</title>
        <authorList>
            <consortium name="International Wheat Genome Sequencing Consortium,"/>
            <person name="Marcussen T."/>
            <person name="Sandve S.R."/>
            <person name="Heier L."/>
            <person name="Spannagl M."/>
            <person name="Pfeifer M."/>
            <person name="Jakobsen K.S."/>
            <person name="Wulff B.B."/>
            <person name="Steuernagel B."/>
            <person name="Mayer K.F."/>
            <person name="Olsen O.A."/>
        </authorList>
    </citation>
    <scope>NUCLEOTIDE SEQUENCE [LARGE SCALE GENOMIC DNA]</scope>
    <source>
        <strain evidence="3">cv. AL8/78</strain>
    </source>
</reference>
<evidence type="ECO:0000256" key="1">
    <source>
        <dbReference type="SAM" id="MobiDB-lite"/>
    </source>
</evidence>
<name>A0A453FM99_AEGTS</name>
<protein>
    <submittedName>
        <fullName evidence="2">Uncharacterized protein</fullName>
    </submittedName>
</protein>
<reference evidence="2" key="4">
    <citation type="submission" date="2019-03" db="UniProtKB">
        <authorList>
            <consortium name="EnsemblPlants"/>
        </authorList>
    </citation>
    <scope>IDENTIFICATION</scope>
</reference>
<feature type="region of interest" description="Disordered" evidence="1">
    <location>
        <begin position="127"/>
        <end position="153"/>
    </location>
</feature>
<feature type="compositionally biased region" description="Pro residues" evidence="1">
    <location>
        <begin position="32"/>
        <end position="41"/>
    </location>
</feature>
<feature type="compositionally biased region" description="Basic residues" evidence="1">
    <location>
        <begin position="83"/>
        <end position="94"/>
    </location>
</feature>
<dbReference type="Proteomes" id="UP000015105">
    <property type="component" value="Chromosome 3D"/>
</dbReference>
<feature type="region of interest" description="Disordered" evidence="1">
    <location>
        <begin position="26"/>
        <end position="76"/>
    </location>
</feature>
<dbReference type="Gramene" id="AET3Gv20721000.1">
    <property type="protein sequence ID" value="AET3Gv20721000.1"/>
    <property type="gene ID" value="AET3Gv20721000"/>
</dbReference>
<evidence type="ECO:0000313" key="2">
    <source>
        <dbReference type="EnsemblPlants" id="AET3Gv20721000.1"/>
    </source>
</evidence>
<reference evidence="2" key="5">
    <citation type="journal article" date="2021" name="G3 (Bethesda)">
        <title>Aegilops tauschii genome assembly Aet v5.0 features greater sequence contiguity and improved annotation.</title>
        <authorList>
            <person name="Wang L."/>
            <person name="Zhu T."/>
            <person name="Rodriguez J.C."/>
            <person name="Deal K.R."/>
            <person name="Dubcovsky J."/>
            <person name="McGuire P.E."/>
            <person name="Lux T."/>
            <person name="Spannagl M."/>
            <person name="Mayer K.F.X."/>
            <person name="Baldrich P."/>
            <person name="Meyers B.C."/>
            <person name="Huo N."/>
            <person name="Gu Y.Q."/>
            <person name="Zhou H."/>
            <person name="Devos K.M."/>
            <person name="Bennetzen J.L."/>
            <person name="Unver T."/>
            <person name="Budak H."/>
            <person name="Gulick P.J."/>
            <person name="Galiba G."/>
            <person name="Kalapos B."/>
            <person name="Nelson D.R."/>
            <person name="Li P."/>
            <person name="You F.M."/>
            <person name="Luo M.C."/>
            <person name="Dvorak J."/>
        </authorList>
    </citation>
    <scope>NUCLEOTIDE SEQUENCE [LARGE SCALE GENOMIC DNA]</scope>
    <source>
        <strain evidence="2">cv. AL8/78</strain>
    </source>
</reference>
<accession>A0A453FM99</accession>